<feature type="region of interest" description="Disordered" evidence="1">
    <location>
        <begin position="47"/>
        <end position="76"/>
    </location>
</feature>
<evidence type="ECO:0000313" key="3">
    <source>
        <dbReference type="Proteomes" id="UP001162972"/>
    </source>
</evidence>
<dbReference type="EMBL" id="JAPFFJ010000018">
    <property type="protein sequence ID" value="KAJ6403470.1"/>
    <property type="molecule type" value="Genomic_DNA"/>
</dbReference>
<reference evidence="2 3" key="1">
    <citation type="journal article" date="2023" name="Int. J. Mol. Sci.">
        <title>De Novo Assembly and Annotation of 11 Diverse Shrub Willow (Salix) Genomes Reveals Novel Gene Organization in Sex-Linked Regions.</title>
        <authorList>
            <person name="Hyden B."/>
            <person name="Feng K."/>
            <person name="Yates T.B."/>
            <person name="Jawdy S."/>
            <person name="Cereghino C."/>
            <person name="Smart L.B."/>
            <person name="Muchero W."/>
        </authorList>
    </citation>
    <scope>NUCLEOTIDE SEQUENCE [LARGE SCALE GENOMIC DNA]</scope>
    <source>
        <tissue evidence="2">Shoot tip</tissue>
    </source>
</reference>
<evidence type="ECO:0000313" key="2">
    <source>
        <dbReference type="EMBL" id="KAJ6403470.1"/>
    </source>
</evidence>
<accession>A0AAD6JG41</accession>
<dbReference type="AlphaFoldDB" id="A0AAD6JG41"/>
<comment type="caution">
    <text evidence="2">The sequence shown here is derived from an EMBL/GenBank/DDBJ whole genome shotgun (WGS) entry which is preliminary data.</text>
</comment>
<evidence type="ECO:0000256" key="1">
    <source>
        <dbReference type="SAM" id="MobiDB-lite"/>
    </source>
</evidence>
<organism evidence="2 3">
    <name type="scientific">Salix udensis</name>
    <dbReference type="NCBI Taxonomy" id="889485"/>
    <lineage>
        <taxon>Eukaryota</taxon>
        <taxon>Viridiplantae</taxon>
        <taxon>Streptophyta</taxon>
        <taxon>Embryophyta</taxon>
        <taxon>Tracheophyta</taxon>
        <taxon>Spermatophyta</taxon>
        <taxon>Magnoliopsida</taxon>
        <taxon>eudicotyledons</taxon>
        <taxon>Gunneridae</taxon>
        <taxon>Pentapetalae</taxon>
        <taxon>rosids</taxon>
        <taxon>fabids</taxon>
        <taxon>Malpighiales</taxon>
        <taxon>Salicaceae</taxon>
        <taxon>Saliceae</taxon>
        <taxon>Salix</taxon>
    </lineage>
</organism>
<protein>
    <submittedName>
        <fullName evidence="2">Uncharacterized protein</fullName>
    </submittedName>
</protein>
<feature type="compositionally biased region" description="Pro residues" evidence="1">
    <location>
        <begin position="55"/>
        <end position="64"/>
    </location>
</feature>
<gene>
    <name evidence="2" type="ORF">OIU84_015387</name>
</gene>
<sequence>MEMGRSSIAVRNHSRNALHSWVTFSMSSTRKLMAVLSTSATICGTSLWREGTKPSSPPPPPPPSLEAFPYRPQKMK</sequence>
<keyword evidence="3" id="KW-1185">Reference proteome</keyword>
<proteinExistence type="predicted"/>
<dbReference type="Proteomes" id="UP001162972">
    <property type="component" value="Chromosome 4"/>
</dbReference>
<name>A0AAD6JG41_9ROSI</name>